<sequence>MRRLRWLGSGVTVFLALPGVALAAPSVMGGAPELGNWTNGAGLPLHDDGLAGDAVAGDGIFSATVTFAATGQVEYKISRNGNDLSDGGLGTSGNQNLKFTLGGAGPYVVTFHYDTRDLGAHGFAPATESSSNTWLGTRTASGTNQAWVAVGPWQAMLGDTAWNPASTITVARDDGTHGDRVAGDGIYTYRFVAPAALNGALFKFAAQGPWGTKLGTNGWSFDPEDSSNGEINAAAGELVTLELDALHGRVRARVSRPAKLLLTEVVTAPTPGEFIEIHNPNSAPVDLGDYYLADHAGYYQVVLASPPAPDSSDFVVRFPAGAIIPPGAVQTIALSGAECFRVGCGHASFSGWGVAPTYEIPTNGTYGAGLPISLPGVPDMVAPFSGAIGASRGLRDEGEPVVLFTWNGVSDLVEDVDYVYVGVSSPLDPPVNKTGVSIDGPDEGMTASTYLNDTPGNDARNAVFGAVFNTCRVEPDQGLQSTPGNGVTGEDETSEDATMSWAACTTASPGSLDQGGSGGSGGMGGAGGAGGSGGGMGGSGGSGGMGGSGGSGGMGGGAGGSGGAGGGMSGSGGGGGAGADGGMGGSGGGMGGSGGSGGMGGGTGGAGGAGGAGGNGSGAGGSGGQGGDAGAGGAGGMSGTTTSSSSSGAFTGSGGSGGGFEDDGCSCSVAGSTSQEPAKAPWLALLAGVVTLGRRRRR</sequence>
<feature type="region of interest" description="Disordered" evidence="1">
    <location>
        <begin position="474"/>
        <end position="526"/>
    </location>
</feature>
<dbReference type="InterPro" id="IPR036415">
    <property type="entry name" value="Lamin_tail_dom_sf"/>
</dbReference>
<protein>
    <recommendedName>
        <fullName evidence="3">LTD domain-containing protein</fullName>
    </recommendedName>
</protein>
<dbReference type="InterPro" id="IPR001322">
    <property type="entry name" value="Lamin_tail_dom"/>
</dbReference>
<dbReference type="InterPro" id="IPR013784">
    <property type="entry name" value="Carb-bd-like_fold"/>
</dbReference>
<dbReference type="SUPFAM" id="SSF49452">
    <property type="entry name" value="Starch-binding domain-like"/>
    <property type="match status" value="1"/>
</dbReference>
<name>A0A0K1EQP8_CHOCO</name>
<dbReference type="Gene3D" id="2.60.40.10">
    <property type="entry name" value="Immunoglobulins"/>
    <property type="match status" value="1"/>
</dbReference>
<accession>A0A0K1EQP8</accession>
<organism evidence="4 5">
    <name type="scientific">Chondromyces crocatus</name>
    <dbReference type="NCBI Taxonomy" id="52"/>
    <lineage>
        <taxon>Bacteria</taxon>
        <taxon>Pseudomonadati</taxon>
        <taxon>Myxococcota</taxon>
        <taxon>Polyangia</taxon>
        <taxon>Polyangiales</taxon>
        <taxon>Polyangiaceae</taxon>
        <taxon>Chondromyces</taxon>
    </lineage>
</organism>
<dbReference type="KEGG" id="ccro:CMC5_073620"/>
<proteinExistence type="predicted"/>
<feature type="region of interest" description="Disordered" evidence="1">
    <location>
        <begin position="616"/>
        <end position="679"/>
    </location>
</feature>
<evidence type="ECO:0000313" key="5">
    <source>
        <dbReference type="Proteomes" id="UP000067626"/>
    </source>
</evidence>
<dbReference type="Pfam" id="PF00932">
    <property type="entry name" value="LTD"/>
    <property type="match status" value="1"/>
</dbReference>
<evidence type="ECO:0000256" key="2">
    <source>
        <dbReference type="SAM" id="SignalP"/>
    </source>
</evidence>
<feature type="compositionally biased region" description="Low complexity" evidence="1">
    <location>
        <begin position="639"/>
        <end position="650"/>
    </location>
</feature>
<reference evidence="4 5" key="1">
    <citation type="submission" date="2015-07" db="EMBL/GenBank/DDBJ databases">
        <title>Genome analysis of myxobacterium Chondromyces crocatus Cm c5 reveals a high potential for natural compound synthesis and the genetic basis for the loss of fruiting body formation.</title>
        <authorList>
            <person name="Zaburannyi N."/>
            <person name="Bunk B."/>
            <person name="Maier J."/>
            <person name="Overmann J."/>
            <person name="Mueller R."/>
        </authorList>
    </citation>
    <scope>NUCLEOTIDE SEQUENCE [LARGE SCALE GENOMIC DNA]</scope>
    <source>
        <strain evidence="4 5">Cm c5</strain>
    </source>
</reference>
<feature type="chain" id="PRO_5005459811" description="LTD domain-containing protein" evidence="2">
    <location>
        <begin position="24"/>
        <end position="698"/>
    </location>
</feature>
<keyword evidence="2" id="KW-0732">Signal</keyword>
<dbReference type="SUPFAM" id="SSF74853">
    <property type="entry name" value="Lamin A/C globular tail domain"/>
    <property type="match status" value="1"/>
</dbReference>
<dbReference type="NCBIfam" id="NF041940">
    <property type="entry name" value="choice_anch_X"/>
    <property type="match status" value="2"/>
</dbReference>
<evidence type="ECO:0000256" key="1">
    <source>
        <dbReference type="SAM" id="MobiDB-lite"/>
    </source>
</evidence>
<dbReference type="AlphaFoldDB" id="A0A0K1EQP8"/>
<gene>
    <name evidence="4" type="ORF">CMC5_073620</name>
</gene>
<feature type="signal peptide" evidence="2">
    <location>
        <begin position="1"/>
        <end position="23"/>
    </location>
</feature>
<feature type="compositionally biased region" description="Gly residues" evidence="1">
    <location>
        <begin position="513"/>
        <end position="526"/>
    </location>
</feature>
<evidence type="ECO:0000259" key="3">
    <source>
        <dbReference type="PROSITE" id="PS51841"/>
    </source>
</evidence>
<dbReference type="PATRIC" id="fig|52.7.peg.8090"/>
<dbReference type="Proteomes" id="UP000067626">
    <property type="component" value="Chromosome"/>
</dbReference>
<dbReference type="EMBL" id="CP012159">
    <property type="protein sequence ID" value="AKT43134.1"/>
    <property type="molecule type" value="Genomic_DNA"/>
</dbReference>
<feature type="domain" description="LTD" evidence="3">
    <location>
        <begin position="250"/>
        <end position="424"/>
    </location>
</feature>
<dbReference type="PROSITE" id="PS51841">
    <property type="entry name" value="LTD"/>
    <property type="match status" value="1"/>
</dbReference>
<dbReference type="RefSeq" id="WP_050434656.1">
    <property type="nucleotide sequence ID" value="NZ_CP012159.1"/>
</dbReference>
<keyword evidence="5" id="KW-1185">Reference proteome</keyword>
<dbReference type="InterPro" id="IPR013783">
    <property type="entry name" value="Ig-like_fold"/>
</dbReference>
<feature type="compositionally biased region" description="Gly residues" evidence="1">
    <location>
        <begin position="616"/>
        <end position="638"/>
    </location>
</feature>
<dbReference type="STRING" id="52.CMC5_073620"/>
<dbReference type="GO" id="GO:0030246">
    <property type="term" value="F:carbohydrate binding"/>
    <property type="evidence" value="ECO:0007669"/>
    <property type="project" value="InterPro"/>
</dbReference>
<evidence type="ECO:0000313" key="4">
    <source>
        <dbReference type="EMBL" id="AKT43134.1"/>
    </source>
</evidence>